<name>A0A8S1CEZ8_9INSE</name>
<keyword evidence="2" id="KW-1185">Reference proteome</keyword>
<dbReference type="AlphaFoldDB" id="A0A8S1CEZ8"/>
<evidence type="ECO:0000313" key="1">
    <source>
        <dbReference type="EMBL" id="CAB3368119.1"/>
    </source>
</evidence>
<evidence type="ECO:0000313" key="2">
    <source>
        <dbReference type="Proteomes" id="UP000494165"/>
    </source>
</evidence>
<comment type="caution">
    <text evidence="1">The sequence shown here is derived from an EMBL/GenBank/DDBJ whole genome shotgun (WGS) entry which is preliminary data.</text>
</comment>
<sequence length="115" mass="13172">MIESCFGCRKYAKPKEQFILCRTNFFDGPNEATTISSQPFGGGDCCKSSLISTKIHSLRLNEKPNFKQELQQAESKPEENDVLLNETELEEWLGNIDSIVNKDQSYSYQLCFFDD</sequence>
<dbReference type="Proteomes" id="UP000494165">
    <property type="component" value="Unassembled WGS sequence"/>
</dbReference>
<protein>
    <submittedName>
        <fullName evidence="1">Uncharacterized protein</fullName>
    </submittedName>
</protein>
<proteinExistence type="predicted"/>
<accession>A0A8S1CEZ8</accession>
<gene>
    <name evidence="1" type="ORF">CLODIP_2_CD08104</name>
</gene>
<reference evidence="1 2" key="1">
    <citation type="submission" date="2020-04" db="EMBL/GenBank/DDBJ databases">
        <authorList>
            <person name="Alioto T."/>
            <person name="Alioto T."/>
            <person name="Gomez Garrido J."/>
        </authorList>
    </citation>
    <scope>NUCLEOTIDE SEQUENCE [LARGE SCALE GENOMIC DNA]</scope>
</reference>
<dbReference type="EMBL" id="CADEPI010000036">
    <property type="protein sequence ID" value="CAB3368119.1"/>
    <property type="molecule type" value="Genomic_DNA"/>
</dbReference>
<organism evidence="1 2">
    <name type="scientific">Cloeon dipterum</name>
    <dbReference type="NCBI Taxonomy" id="197152"/>
    <lineage>
        <taxon>Eukaryota</taxon>
        <taxon>Metazoa</taxon>
        <taxon>Ecdysozoa</taxon>
        <taxon>Arthropoda</taxon>
        <taxon>Hexapoda</taxon>
        <taxon>Insecta</taxon>
        <taxon>Pterygota</taxon>
        <taxon>Palaeoptera</taxon>
        <taxon>Ephemeroptera</taxon>
        <taxon>Pisciforma</taxon>
        <taxon>Baetidae</taxon>
        <taxon>Cloeon</taxon>
    </lineage>
</organism>